<dbReference type="InterPro" id="IPR028082">
    <property type="entry name" value="Peripla_BP_I"/>
</dbReference>
<keyword evidence="6" id="KW-0325">Glycoprotein</keyword>
<organism evidence="8">
    <name type="scientific">Arundo donax</name>
    <name type="common">Giant reed</name>
    <name type="synonym">Donax arundinaceus</name>
    <dbReference type="NCBI Taxonomy" id="35708"/>
    <lineage>
        <taxon>Eukaryota</taxon>
        <taxon>Viridiplantae</taxon>
        <taxon>Streptophyta</taxon>
        <taxon>Embryophyta</taxon>
        <taxon>Tracheophyta</taxon>
        <taxon>Spermatophyta</taxon>
        <taxon>Magnoliopsida</taxon>
        <taxon>Liliopsida</taxon>
        <taxon>Poales</taxon>
        <taxon>Poaceae</taxon>
        <taxon>PACMAD clade</taxon>
        <taxon>Arundinoideae</taxon>
        <taxon>Arundineae</taxon>
        <taxon>Arundo</taxon>
    </lineage>
</organism>
<evidence type="ECO:0000256" key="3">
    <source>
        <dbReference type="ARBA" id="ARBA00022989"/>
    </source>
</evidence>
<reference evidence="8" key="1">
    <citation type="submission" date="2014-09" db="EMBL/GenBank/DDBJ databases">
        <authorList>
            <person name="Magalhaes I.L.F."/>
            <person name="Oliveira U."/>
            <person name="Santos F.R."/>
            <person name="Vidigal T.H.D.A."/>
            <person name="Brescovit A.D."/>
            <person name="Santos A.J."/>
        </authorList>
    </citation>
    <scope>NUCLEOTIDE SEQUENCE</scope>
    <source>
        <tissue evidence="8">Shoot tissue taken approximately 20 cm above the soil surface</tissue>
    </source>
</reference>
<dbReference type="InterPro" id="IPR001828">
    <property type="entry name" value="ANF_lig-bd_rcpt"/>
</dbReference>
<dbReference type="PANTHER" id="PTHR34836">
    <property type="entry name" value="OS06G0188250 PROTEIN"/>
    <property type="match status" value="1"/>
</dbReference>
<reference evidence="8" key="2">
    <citation type="journal article" date="2015" name="Data Brief">
        <title>Shoot transcriptome of the giant reed, Arundo donax.</title>
        <authorList>
            <person name="Barrero R.A."/>
            <person name="Guerrero F.D."/>
            <person name="Moolhuijzen P."/>
            <person name="Goolsby J.A."/>
            <person name="Tidwell J."/>
            <person name="Bellgard S.E."/>
            <person name="Bellgard M.I."/>
        </authorList>
    </citation>
    <scope>NUCLEOTIDE SEQUENCE</scope>
    <source>
        <tissue evidence="8">Shoot tissue taken approximately 20 cm above the soil surface</tissue>
    </source>
</reference>
<dbReference type="SUPFAM" id="SSF53822">
    <property type="entry name" value="Periplasmic binding protein-like I"/>
    <property type="match status" value="1"/>
</dbReference>
<evidence type="ECO:0000256" key="2">
    <source>
        <dbReference type="ARBA" id="ARBA00022692"/>
    </source>
</evidence>
<feature type="domain" description="Receptor ligand binding region" evidence="7">
    <location>
        <begin position="1"/>
        <end position="210"/>
    </location>
</feature>
<evidence type="ECO:0000256" key="4">
    <source>
        <dbReference type="ARBA" id="ARBA00023136"/>
    </source>
</evidence>
<evidence type="ECO:0000256" key="5">
    <source>
        <dbReference type="ARBA" id="ARBA00023170"/>
    </source>
</evidence>
<sequence length="210" mass="22442">MQDTKCSGFVGTIQALELMEKKVAAVVGPQSSGIAHVVSHVVNELRVPLLSFAATDPALSSTQYPYFVRAAHDDSFQMNAVADIVAHYGWREVTTIYVDDDFGRGGVDALGNALDAARARISYKAAFPPGADRAVLGELLVQANMMESRVFVVHATPDSGLDIFAAAHSLNMMASGYVWIATDWLAAAIDSTRPASPKTMTLVQGVVTLR</sequence>
<dbReference type="FunFam" id="3.40.50.2300:FF:000081">
    <property type="entry name" value="Glutamate receptor"/>
    <property type="match status" value="1"/>
</dbReference>
<comment type="subcellular location">
    <subcellularLocation>
        <location evidence="1">Membrane</location>
        <topology evidence="1">Multi-pass membrane protein</topology>
    </subcellularLocation>
</comment>
<dbReference type="InterPro" id="IPR015683">
    <property type="entry name" value="Ionotropic_Glu_rcpt"/>
</dbReference>
<proteinExistence type="predicted"/>
<keyword evidence="2" id="KW-0812">Transmembrane</keyword>
<dbReference type="Gene3D" id="3.40.50.2300">
    <property type="match status" value="2"/>
</dbReference>
<protein>
    <recommendedName>
        <fullName evidence="7">Receptor ligand binding region domain-containing protein</fullName>
    </recommendedName>
</protein>
<dbReference type="GO" id="GO:0016020">
    <property type="term" value="C:membrane"/>
    <property type="evidence" value="ECO:0007669"/>
    <property type="project" value="UniProtKB-SubCell"/>
</dbReference>
<dbReference type="EMBL" id="GBRH01204968">
    <property type="protein sequence ID" value="JAD92927.1"/>
    <property type="molecule type" value="Transcribed_RNA"/>
</dbReference>
<evidence type="ECO:0000256" key="6">
    <source>
        <dbReference type="ARBA" id="ARBA00023180"/>
    </source>
</evidence>
<accession>A0A0A9EAB3</accession>
<dbReference type="GO" id="GO:0004930">
    <property type="term" value="F:G protein-coupled receptor activity"/>
    <property type="evidence" value="ECO:0007669"/>
    <property type="project" value="InterPro"/>
</dbReference>
<name>A0A0A9EAB3_ARUDO</name>
<dbReference type="Pfam" id="PF01094">
    <property type="entry name" value="ANF_receptor"/>
    <property type="match status" value="1"/>
</dbReference>
<keyword evidence="5" id="KW-0675">Receptor</keyword>
<dbReference type="PANTHER" id="PTHR34836:SF7">
    <property type="entry name" value="RECEPTOR LIGAND BINDING REGION DOMAIN-CONTAINING PROTEIN"/>
    <property type="match status" value="1"/>
</dbReference>
<evidence type="ECO:0000259" key="7">
    <source>
        <dbReference type="Pfam" id="PF01094"/>
    </source>
</evidence>
<dbReference type="AlphaFoldDB" id="A0A0A9EAB3"/>
<keyword evidence="3" id="KW-1133">Transmembrane helix</keyword>
<dbReference type="InterPro" id="IPR000337">
    <property type="entry name" value="GPCR_3"/>
</dbReference>
<dbReference type="PRINTS" id="PR00248">
    <property type="entry name" value="GPCRMGR"/>
</dbReference>
<keyword evidence="4" id="KW-0472">Membrane</keyword>
<evidence type="ECO:0000313" key="8">
    <source>
        <dbReference type="EMBL" id="JAD92927.1"/>
    </source>
</evidence>
<evidence type="ECO:0000256" key="1">
    <source>
        <dbReference type="ARBA" id="ARBA00004141"/>
    </source>
</evidence>